<name>A0A937F6B1_9BACT</name>
<dbReference type="Pfam" id="PF05168">
    <property type="entry name" value="HEPN"/>
    <property type="match status" value="1"/>
</dbReference>
<keyword evidence="3" id="KW-1185">Reference proteome</keyword>
<accession>A0A937F6B1</accession>
<evidence type="ECO:0000313" key="3">
    <source>
        <dbReference type="Proteomes" id="UP000659388"/>
    </source>
</evidence>
<dbReference type="SMART" id="SM00748">
    <property type="entry name" value="HEPN"/>
    <property type="match status" value="1"/>
</dbReference>
<dbReference type="Gene3D" id="1.20.120.330">
    <property type="entry name" value="Nucleotidyltransferases domain 2"/>
    <property type="match status" value="1"/>
</dbReference>
<proteinExistence type="predicted"/>
<reference evidence="2" key="1">
    <citation type="submission" date="2021-01" db="EMBL/GenBank/DDBJ databases">
        <title>Fulvivirga kasyanovii gen. nov., sp nov., a novel member of the phylum Bacteroidetes isolated from seawater in a mussel farm.</title>
        <authorList>
            <person name="Zhao L.-H."/>
            <person name="Wang Z.-J."/>
        </authorList>
    </citation>
    <scope>NUCLEOTIDE SEQUENCE</scope>
    <source>
        <strain evidence="2">2943</strain>
    </source>
</reference>
<organism evidence="2 3">
    <name type="scientific">Fulvivirga sediminis</name>
    <dbReference type="NCBI Taxonomy" id="2803949"/>
    <lineage>
        <taxon>Bacteria</taxon>
        <taxon>Pseudomonadati</taxon>
        <taxon>Bacteroidota</taxon>
        <taxon>Cytophagia</taxon>
        <taxon>Cytophagales</taxon>
        <taxon>Fulvivirgaceae</taxon>
        <taxon>Fulvivirga</taxon>
    </lineage>
</organism>
<dbReference type="InterPro" id="IPR007842">
    <property type="entry name" value="HEPN_dom"/>
</dbReference>
<dbReference type="Proteomes" id="UP000659388">
    <property type="component" value="Unassembled WGS sequence"/>
</dbReference>
<dbReference type="EMBL" id="JAESIY010000001">
    <property type="protein sequence ID" value="MBL3655110.1"/>
    <property type="molecule type" value="Genomic_DNA"/>
</dbReference>
<gene>
    <name evidence="2" type="ORF">JL102_03150</name>
</gene>
<sequence>MVQPDAVYWLGGLAHEQKSQTIFSSSMIASSFSKEYFVLILIPENDGKSTYEWEDIIETHCKPSVSITSIVLQTHTFEHWLQAGYTFAVKVCQQGELIYNQYYPQLNNTHNSKCTDENEIKAFYKLGLSKANEFLKTAELCSLCQQNTLAVFMLHQSTEQGLTALLKAGAGYHRRTHNLGRLIRLSYLITSKTQHIFPQDSEQDKRLFKLLQNAYSDARYKRDYKVSNADFSVLLERVKSLVKLLCRDFQKDVIVCNAS</sequence>
<evidence type="ECO:0000259" key="1">
    <source>
        <dbReference type="PROSITE" id="PS50910"/>
    </source>
</evidence>
<feature type="domain" description="HEPN" evidence="1">
    <location>
        <begin position="128"/>
        <end position="248"/>
    </location>
</feature>
<dbReference type="AlphaFoldDB" id="A0A937F6B1"/>
<dbReference type="RefSeq" id="WP_202242296.1">
    <property type="nucleotide sequence ID" value="NZ_JAESIY010000001.1"/>
</dbReference>
<dbReference type="SUPFAM" id="SSF81593">
    <property type="entry name" value="Nucleotidyltransferase substrate binding subunit/domain"/>
    <property type="match status" value="1"/>
</dbReference>
<dbReference type="PROSITE" id="PS50910">
    <property type="entry name" value="HEPN"/>
    <property type="match status" value="1"/>
</dbReference>
<evidence type="ECO:0000313" key="2">
    <source>
        <dbReference type="EMBL" id="MBL3655110.1"/>
    </source>
</evidence>
<comment type="caution">
    <text evidence="2">The sequence shown here is derived from an EMBL/GenBank/DDBJ whole genome shotgun (WGS) entry which is preliminary data.</text>
</comment>
<protein>
    <submittedName>
        <fullName evidence="2">HEPN domain-containing protein</fullName>
    </submittedName>
</protein>